<dbReference type="AlphaFoldDB" id="A0A6J6VA95"/>
<accession>A0A6J6VA95</accession>
<proteinExistence type="predicted"/>
<evidence type="ECO:0000313" key="1">
    <source>
        <dbReference type="EMBL" id="CAB4768179.1"/>
    </source>
</evidence>
<name>A0A6J6VA95_9ZZZZ</name>
<sequence>MHGGVGKQWLTNKPLQRRAPLHQFNNCRVVTDARVETEITTVGLTQTDALYFAVFQPGNKLCESNHRVVGKTKCAHEDVCRTTRQHCERGVAAGQTRGHFVQGSVATESHNGVEPP</sequence>
<reference evidence="1" key="1">
    <citation type="submission" date="2020-05" db="EMBL/GenBank/DDBJ databases">
        <authorList>
            <person name="Chiriac C."/>
            <person name="Salcher M."/>
            <person name="Ghai R."/>
            <person name="Kavagutti S V."/>
        </authorList>
    </citation>
    <scope>NUCLEOTIDE SEQUENCE</scope>
</reference>
<dbReference type="EMBL" id="CAEZZM010000134">
    <property type="protein sequence ID" value="CAB4768179.1"/>
    <property type="molecule type" value="Genomic_DNA"/>
</dbReference>
<protein>
    <submittedName>
        <fullName evidence="1">Unannotated protein</fullName>
    </submittedName>
</protein>
<gene>
    <name evidence="1" type="ORF">UFOPK2872_01004</name>
</gene>
<organism evidence="1">
    <name type="scientific">freshwater metagenome</name>
    <dbReference type="NCBI Taxonomy" id="449393"/>
    <lineage>
        <taxon>unclassified sequences</taxon>
        <taxon>metagenomes</taxon>
        <taxon>ecological metagenomes</taxon>
    </lineage>
</organism>